<dbReference type="AlphaFoldDB" id="A0A5N6LY85"/>
<gene>
    <name evidence="2" type="ORF">E3N88_34475</name>
</gene>
<accession>A0A5N6LY85</accession>
<protein>
    <submittedName>
        <fullName evidence="2">Uncharacterized protein</fullName>
    </submittedName>
</protein>
<comment type="caution">
    <text evidence="2">The sequence shown here is derived from an EMBL/GenBank/DDBJ whole genome shotgun (WGS) entry which is preliminary data.</text>
</comment>
<evidence type="ECO:0000256" key="1">
    <source>
        <dbReference type="SAM" id="MobiDB-lite"/>
    </source>
</evidence>
<feature type="compositionally biased region" description="Basic and acidic residues" evidence="1">
    <location>
        <begin position="74"/>
        <end position="87"/>
    </location>
</feature>
<name>A0A5N6LY85_9ASTR</name>
<evidence type="ECO:0000313" key="3">
    <source>
        <dbReference type="Proteomes" id="UP000326396"/>
    </source>
</evidence>
<feature type="region of interest" description="Disordered" evidence="1">
    <location>
        <begin position="29"/>
        <end position="87"/>
    </location>
</feature>
<organism evidence="2 3">
    <name type="scientific">Mikania micrantha</name>
    <name type="common">bitter vine</name>
    <dbReference type="NCBI Taxonomy" id="192012"/>
    <lineage>
        <taxon>Eukaryota</taxon>
        <taxon>Viridiplantae</taxon>
        <taxon>Streptophyta</taxon>
        <taxon>Embryophyta</taxon>
        <taxon>Tracheophyta</taxon>
        <taxon>Spermatophyta</taxon>
        <taxon>Magnoliopsida</taxon>
        <taxon>eudicotyledons</taxon>
        <taxon>Gunneridae</taxon>
        <taxon>Pentapetalae</taxon>
        <taxon>asterids</taxon>
        <taxon>campanulids</taxon>
        <taxon>Asterales</taxon>
        <taxon>Asteraceae</taxon>
        <taxon>Asteroideae</taxon>
        <taxon>Heliantheae alliance</taxon>
        <taxon>Eupatorieae</taxon>
        <taxon>Mikania</taxon>
    </lineage>
</organism>
<reference evidence="2 3" key="1">
    <citation type="submission" date="2019-05" db="EMBL/GenBank/DDBJ databases">
        <title>Mikania micrantha, genome provides insights into the molecular mechanism of rapid growth.</title>
        <authorList>
            <person name="Liu B."/>
        </authorList>
    </citation>
    <scope>NUCLEOTIDE SEQUENCE [LARGE SCALE GENOMIC DNA]</scope>
    <source>
        <strain evidence="2">NLD-2019</strain>
        <tissue evidence="2">Leaf</tissue>
    </source>
</reference>
<dbReference type="Proteomes" id="UP000326396">
    <property type="component" value="Linkage Group LG7"/>
</dbReference>
<sequence>MSNDLRSWFVTFPNGMISLVEIGAVLQSEGKVSEREVSAPSARSRTDASTHTSGRRVSPPPPSLNLRPLASKGEIGEKGENDCEFDK</sequence>
<evidence type="ECO:0000313" key="2">
    <source>
        <dbReference type="EMBL" id="KAD3066595.1"/>
    </source>
</evidence>
<keyword evidence="3" id="KW-1185">Reference proteome</keyword>
<proteinExistence type="predicted"/>
<dbReference type="EMBL" id="SZYD01000017">
    <property type="protein sequence ID" value="KAD3066595.1"/>
    <property type="molecule type" value="Genomic_DNA"/>
</dbReference>
<feature type="compositionally biased region" description="Polar residues" evidence="1">
    <location>
        <begin position="41"/>
        <end position="52"/>
    </location>
</feature>